<dbReference type="EMBL" id="CP095046">
    <property type="protein sequence ID" value="UOQ70222.1"/>
    <property type="molecule type" value="Genomic_DNA"/>
</dbReference>
<dbReference type="AlphaFoldDB" id="A0A8T9Q053"/>
<feature type="transmembrane region" description="Helical" evidence="1">
    <location>
        <begin position="321"/>
        <end position="344"/>
    </location>
</feature>
<dbReference type="GO" id="GO:0016020">
    <property type="term" value="C:membrane"/>
    <property type="evidence" value="ECO:0007669"/>
    <property type="project" value="TreeGrafter"/>
</dbReference>
<feature type="transmembrane region" description="Helical" evidence="1">
    <location>
        <begin position="293"/>
        <end position="315"/>
    </location>
</feature>
<evidence type="ECO:0000256" key="1">
    <source>
        <dbReference type="SAM" id="Phobius"/>
    </source>
</evidence>
<sequence>MAATVVVLVHIALVQKELRISSFLVPIPQSVGGLAVTFFFVLSGFLITYLLLHERAASGTVDVGKFYWRRILRIWPLYYLILFLAFVFLNNRALLPSIADPAVYKQAPTNIALYLVLLPSLAFTYNMQILYANQLWSVGVEEQFYLVWPLFMKRLGRSGQFYSMLALVVGFVLVRNGTALLIWFLPEYDQVLYRFIALLTITRIDCMAIGGLGAYALYYHPQWVHRFISSVYVDIVVLITVLVLASRDTFIPYIHHEFYSVLFCYVILSGSCKPGSILQLKGKTWDWLGKLSYGIYMWHMAVIALAQFAIKTFAITQHATINWMLYTSVVPATILVSWLSYQFIEQPFLKIKSRFVVVKSCAA</sequence>
<dbReference type="InterPro" id="IPR050879">
    <property type="entry name" value="Acyltransferase_3"/>
</dbReference>
<name>A0A8T9Q053_9BACT</name>
<keyword evidence="1" id="KW-1133">Transmembrane helix</keyword>
<keyword evidence="1" id="KW-0812">Transmembrane</keyword>
<dbReference type="InterPro" id="IPR002656">
    <property type="entry name" value="Acyl_transf_3_dom"/>
</dbReference>
<feature type="transmembrane region" description="Helical" evidence="1">
    <location>
        <begin position="161"/>
        <end position="185"/>
    </location>
</feature>
<dbReference type="GO" id="GO:0016747">
    <property type="term" value="F:acyltransferase activity, transferring groups other than amino-acyl groups"/>
    <property type="evidence" value="ECO:0007669"/>
    <property type="project" value="InterPro"/>
</dbReference>
<keyword evidence="4" id="KW-1185">Reference proteome</keyword>
<feature type="transmembrane region" description="Helical" evidence="1">
    <location>
        <begin position="72"/>
        <end position="91"/>
    </location>
</feature>
<keyword evidence="3" id="KW-0808">Transferase</keyword>
<dbReference type="KEGG" id="hcu:MUN79_15820"/>
<accession>A0A8T9Q053</accession>
<proteinExistence type="predicted"/>
<evidence type="ECO:0000259" key="2">
    <source>
        <dbReference type="Pfam" id="PF01757"/>
    </source>
</evidence>
<dbReference type="PANTHER" id="PTHR23028">
    <property type="entry name" value="ACETYLTRANSFERASE"/>
    <property type="match status" value="1"/>
</dbReference>
<dbReference type="GO" id="GO:0000271">
    <property type="term" value="P:polysaccharide biosynthetic process"/>
    <property type="evidence" value="ECO:0007669"/>
    <property type="project" value="TreeGrafter"/>
</dbReference>
<feature type="domain" description="Acyltransferase 3" evidence="2">
    <location>
        <begin position="2"/>
        <end position="341"/>
    </location>
</feature>
<dbReference type="Proteomes" id="UP000831796">
    <property type="component" value="Chromosome"/>
</dbReference>
<keyword evidence="1" id="KW-0472">Membrane</keyword>
<feature type="transmembrane region" description="Helical" evidence="1">
    <location>
        <begin position="111"/>
        <end position="131"/>
    </location>
</feature>
<dbReference type="Pfam" id="PF01757">
    <property type="entry name" value="Acyl_transf_3"/>
    <property type="match status" value="1"/>
</dbReference>
<keyword evidence="3" id="KW-0012">Acyltransferase</keyword>
<evidence type="ECO:0000313" key="4">
    <source>
        <dbReference type="Proteomes" id="UP000831796"/>
    </source>
</evidence>
<organism evidence="3 4">
    <name type="scientific">Hymenobacter cellulosilyticus</name>
    <dbReference type="NCBI Taxonomy" id="2932248"/>
    <lineage>
        <taxon>Bacteria</taxon>
        <taxon>Pseudomonadati</taxon>
        <taxon>Bacteroidota</taxon>
        <taxon>Cytophagia</taxon>
        <taxon>Cytophagales</taxon>
        <taxon>Hymenobacteraceae</taxon>
        <taxon>Hymenobacter</taxon>
    </lineage>
</organism>
<feature type="transmembrane region" description="Helical" evidence="1">
    <location>
        <begin position="253"/>
        <end position="272"/>
    </location>
</feature>
<reference evidence="3" key="1">
    <citation type="submission" date="2022-04" db="EMBL/GenBank/DDBJ databases">
        <title>Hymenobacter sp. isolated from the air.</title>
        <authorList>
            <person name="Won M."/>
            <person name="Lee C.-M."/>
            <person name="Woen H.-Y."/>
            <person name="Kwon S.-W."/>
        </authorList>
    </citation>
    <scope>NUCLEOTIDE SEQUENCE</scope>
    <source>
        <strain evidence="3">5116S-3</strain>
    </source>
</reference>
<evidence type="ECO:0000313" key="3">
    <source>
        <dbReference type="EMBL" id="UOQ70222.1"/>
    </source>
</evidence>
<protein>
    <submittedName>
        <fullName evidence="3">Acyltransferase</fullName>
    </submittedName>
</protein>
<gene>
    <name evidence="3" type="ORF">MUN79_15820</name>
</gene>
<dbReference type="PANTHER" id="PTHR23028:SF53">
    <property type="entry name" value="ACYL_TRANSF_3 DOMAIN-CONTAINING PROTEIN"/>
    <property type="match status" value="1"/>
</dbReference>
<feature type="transmembrane region" description="Helical" evidence="1">
    <location>
        <begin position="230"/>
        <end position="247"/>
    </location>
</feature>
<feature type="transmembrane region" description="Helical" evidence="1">
    <location>
        <begin position="30"/>
        <end position="52"/>
    </location>
</feature>